<reference evidence="1 2" key="1">
    <citation type="submission" date="2014-11" db="EMBL/GenBank/DDBJ databases">
        <title>Genome sequence of Pseudomonas tuomuerensis JCM 14085.</title>
        <authorList>
            <person name="Shin S.-K."/>
            <person name="Yi H."/>
        </authorList>
    </citation>
    <scope>NUCLEOTIDE SEQUENCE [LARGE SCALE GENOMIC DNA]</scope>
    <source>
        <strain evidence="1 2">JCM 14085</strain>
    </source>
</reference>
<dbReference type="RefSeq" id="WP_027591010.1">
    <property type="nucleotide sequence ID" value="NZ_FMUP01000003.1"/>
</dbReference>
<comment type="caution">
    <text evidence="1">The sequence shown here is derived from an EMBL/GenBank/DDBJ whole genome shotgun (WGS) entry which is preliminary data.</text>
</comment>
<evidence type="ECO:0000313" key="1">
    <source>
        <dbReference type="EMBL" id="KHO64333.1"/>
    </source>
</evidence>
<name>A0A0B3BIM7_9PSED</name>
<sequence length="77" mass="8715">MIFRHFEHYEAVASALPVEDGYQAVIAVKTRDPDARPVVHTLAEGHRYDLAFEAEEVAHAALAKLKEISREGELLWE</sequence>
<keyword evidence="2" id="KW-1185">Reference proteome</keyword>
<proteinExistence type="predicted"/>
<dbReference type="STRING" id="706570.PT85_14095"/>
<evidence type="ECO:0000313" key="2">
    <source>
        <dbReference type="Proteomes" id="UP000030980"/>
    </source>
</evidence>
<protein>
    <submittedName>
        <fullName evidence="1">Uncharacterized protein</fullName>
    </submittedName>
</protein>
<dbReference type="AlphaFoldDB" id="A0A0B3BIM7"/>
<accession>A0A0B3BIM7</accession>
<organism evidence="1 2">
    <name type="scientific">Pseudomonas flexibilis</name>
    <dbReference type="NCBI Taxonomy" id="706570"/>
    <lineage>
        <taxon>Bacteria</taxon>
        <taxon>Pseudomonadati</taxon>
        <taxon>Pseudomonadota</taxon>
        <taxon>Gammaproteobacteria</taxon>
        <taxon>Pseudomonadales</taxon>
        <taxon>Pseudomonadaceae</taxon>
        <taxon>Pseudomonas</taxon>
    </lineage>
</organism>
<gene>
    <name evidence="1" type="ORF">PT85_14095</name>
</gene>
<dbReference type="OrthoDB" id="7024195at2"/>
<dbReference type="Proteomes" id="UP000030980">
    <property type="component" value="Unassembled WGS sequence"/>
</dbReference>
<dbReference type="EMBL" id="JTAK01000005">
    <property type="protein sequence ID" value="KHO64333.1"/>
    <property type="molecule type" value="Genomic_DNA"/>
</dbReference>